<dbReference type="Proteomes" id="UP000315226">
    <property type="component" value="Unassembled WGS sequence"/>
</dbReference>
<evidence type="ECO:0000313" key="10">
    <source>
        <dbReference type="Proteomes" id="UP000315226"/>
    </source>
</evidence>
<dbReference type="SUPFAM" id="SSF55399">
    <property type="entry name" value="Subtilisin inhibitor"/>
    <property type="match status" value="1"/>
</dbReference>
<dbReference type="InterPro" id="IPR023549">
    <property type="entry name" value="Subtilisin_inhibitor"/>
</dbReference>
<feature type="signal peptide" evidence="7">
    <location>
        <begin position="1"/>
        <end position="20"/>
    </location>
</feature>
<dbReference type="GO" id="GO:0005576">
    <property type="term" value="C:extracellular region"/>
    <property type="evidence" value="ECO:0007669"/>
    <property type="project" value="UniProtKB-SubCell"/>
</dbReference>
<evidence type="ECO:0000256" key="4">
    <source>
        <dbReference type="ARBA" id="ARBA00022690"/>
    </source>
</evidence>
<comment type="caution">
    <text evidence="9">The sequence shown here is derived from an EMBL/GenBank/DDBJ whole genome shotgun (WGS) entry which is preliminary data.</text>
</comment>
<protein>
    <recommendedName>
        <fullName evidence="8">Subtilisin inhibitor domain-containing protein</fullName>
    </recommendedName>
</protein>
<dbReference type="InterPro" id="IPR036819">
    <property type="entry name" value="Subtilisin_inhibitor-like_sf"/>
</dbReference>
<dbReference type="GO" id="GO:0004867">
    <property type="term" value="F:serine-type endopeptidase inhibitor activity"/>
    <property type="evidence" value="ECO:0007669"/>
    <property type="project" value="UniProtKB-KW"/>
</dbReference>
<keyword evidence="3" id="KW-0964">Secreted</keyword>
<evidence type="ECO:0000256" key="6">
    <source>
        <dbReference type="ARBA" id="ARBA00023157"/>
    </source>
</evidence>
<gene>
    <name evidence="9" type="ORF">SGA01_54070</name>
</gene>
<accession>A0A4Y3RQF7</accession>
<organism evidence="9 10">
    <name type="scientific">Streptomyces gardneri</name>
    <dbReference type="NCBI Taxonomy" id="66892"/>
    <lineage>
        <taxon>Bacteria</taxon>
        <taxon>Bacillati</taxon>
        <taxon>Actinomycetota</taxon>
        <taxon>Actinomycetes</taxon>
        <taxon>Kitasatosporales</taxon>
        <taxon>Streptomycetaceae</taxon>
        <taxon>Streptomyces</taxon>
    </lineage>
</organism>
<evidence type="ECO:0000313" key="9">
    <source>
        <dbReference type="EMBL" id="GEB59802.1"/>
    </source>
</evidence>
<evidence type="ECO:0000256" key="1">
    <source>
        <dbReference type="ARBA" id="ARBA00004613"/>
    </source>
</evidence>
<dbReference type="EMBL" id="BJMN01000036">
    <property type="protein sequence ID" value="GEB59802.1"/>
    <property type="molecule type" value="Genomic_DNA"/>
</dbReference>
<keyword evidence="6" id="KW-1015">Disulfide bond</keyword>
<evidence type="ECO:0000256" key="2">
    <source>
        <dbReference type="ARBA" id="ARBA00010472"/>
    </source>
</evidence>
<feature type="domain" description="Subtilisin inhibitor" evidence="8">
    <location>
        <begin position="35"/>
        <end position="115"/>
    </location>
</feature>
<comment type="similarity">
    <text evidence="2">Belongs to the protease inhibitor I16 (SSI) family.</text>
</comment>
<reference evidence="9 10" key="1">
    <citation type="submission" date="2019-06" db="EMBL/GenBank/DDBJ databases">
        <title>Whole genome shotgun sequence of Streptomyces gardneri NBRC 12865.</title>
        <authorList>
            <person name="Hosoyama A."/>
            <person name="Uohara A."/>
            <person name="Ohji S."/>
            <person name="Ichikawa N."/>
        </authorList>
    </citation>
    <scope>NUCLEOTIDE SEQUENCE [LARGE SCALE GENOMIC DNA]</scope>
    <source>
        <strain evidence="9 10">NBRC 12865</strain>
    </source>
</reference>
<keyword evidence="4" id="KW-0646">Protease inhibitor</keyword>
<dbReference type="Pfam" id="PF00720">
    <property type="entry name" value="SSI"/>
    <property type="match status" value="1"/>
</dbReference>
<comment type="subcellular location">
    <subcellularLocation>
        <location evidence="1">Secreted</location>
    </subcellularLocation>
</comment>
<keyword evidence="5" id="KW-0722">Serine protease inhibitor</keyword>
<dbReference type="OrthoDB" id="3427327at2"/>
<keyword evidence="7" id="KW-0732">Signal</keyword>
<evidence type="ECO:0000256" key="5">
    <source>
        <dbReference type="ARBA" id="ARBA00022900"/>
    </source>
</evidence>
<proteinExistence type="inferred from homology"/>
<name>A0A4Y3RQF7_9ACTN</name>
<dbReference type="Gene3D" id="3.30.350.10">
    <property type="entry name" value="Subtilisin inhibitor-like"/>
    <property type="match status" value="1"/>
</dbReference>
<sequence length="141" mass="14745">MLRRLVLATLATTAAGTAGFGPLPPLPLLSPPDTLTVTIAESGHPGADGTFELTCDDRAGGTHPAAEDACARLEDHAKAGTDPFKAVPQDAMCTQVYGGAAVAHVTGTWQGRKIDARFSRVNGCEIDRWTDLQPVLPILGR</sequence>
<evidence type="ECO:0000256" key="3">
    <source>
        <dbReference type="ARBA" id="ARBA00022525"/>
    </source>
</evidence>
<dbReference type="RefSeq" id="WP_141299170.1">
    <property type="nucleotide sequence ID" value="NZ_BJMN01000036.1"/>
</dbReference>
<evidence type="ECO:0000259" key="8">
    <source>
        <dbReference type="Pfam" id="PF00720"/>
    </source>
</evidence>
<keyword evidence="10" id="KW-1185">Reference proteome</keyword>
<dbReference type="AlphaFoldDB" id="A0A4Y3RQF7"/>
<evidence type="ECO:0000256" key="7">
    <source>
        <dbReference type="SAM" id="SignalP"/>
    </source>
</evidence>
<feature type="chain" id="PRO_5021371018" description="Subtilisin inhibitor domain-containing protein" evidence="7">
    <location>
        <begin position="21"/>
        <end position="141"/>
    </location>
</feature>